<dbReference type="InterPro" id="IPR003156">
    <property type="entry name" value="DHHA1_dom"/>
</dbReference>
<name>A0A6G8F392_9PROT</name>
<dbReference type="Gene3D" id="3.10.310.30">
    <property type="match status" value="1"/>
</dbReference>
<dbReference type="InterPro" id="IPR041122">
    <property type="entry name" value="RecJ_OB"/>
</dbReference>
<dbReference type="InterPro" id="IPR004610">
    <property type="entry name" value="RecJ"/>
</dbReference>
<dbReference type="PANTHER" id="PTHR30255">
    <property type="entry name" value="SINGLE-STRANDED-DNA-SPECIFIC EXONUCLEASE RECJ"/>
    <property type="match status" value="1"/>
</dbReference>
<dbReference type="InterPro" id="IPR001667">
    <property type="entry name" value="DDH_dom"/>
</dbReference>
<protein>
    <recommendedName>
        <fullName evidence="2">Single-stranded-DNA-specific exonuclease RecJ</fullName>
    </recommendedName>
</protein>
<dbReference type="Pfam" id="PF17768">
    <property type="entry name" value="RecJ_OB"/>
    <property type="match status" value="1"/>
</dbReference>
<dbReference type="PANTHER" id="PTHR30255:SF2">
    <property type="entry name" value="SINGLE-STRANDED-DNA-SPECIFIC EXONUCLEASE RECJ"/>
    <property type="match status" value="1"/>
</dbReference>
<accession>A0A6G8F392</accession>
<keyword evidence="3" id="KW-0540">Nuclease</keyword>
<evidence type="ECO:0000256" key="5">
    <source>
        <dbReference type="ARBA" id="ARBA00022839"/>
    </source>
</evidence>
<dbReference type="EMBL" id="MN990732">
    <property type="protein sequence ID" value="QIM10759.1"/>
    <property type="molecule type" value="Genomic_DNA"/>
</dbReference>
<dbReference type="Gene3D" id="3.90.1640.30">
    <property type="match status" value="1"/>
</dbReference>
<dbReference type="GO" id="GO:0003676">
    <property type="term" value="F:nucleic acid binding"/>
    <property type="evidence" value="ECO:0007669"/>
    <property type="project" value="InterPro"/>
</dbReference>
<feature type="domain" description="DDH" evidence="6">
    <location>
        <begin position="90"/>
        <end position="249"/>
    </location>
</feature>
<gene>
    <name evidence="9" type="ORF">PlAlph_6510</name>
</gene>
<evidence type="ECO:0000256" key="4">
    <source>
        <dbReference type="ARBA" id="ARBA00022801"/>
    </source>
</evidence>
<evidence type="ECO:0000259" key="8">
    <source>
        <dbReference type="Pfam" id="PF17768"/>
    </source>
</evidence>
<evidence type="ECO:0000256" key="2">
    <source>
        <dbReference type="ARBA" id="ARBA00019841"/>
    </source>
</evidence>
<dbReference type="GO" id="GO:0008409">
    <property type="term" value="F:5'-3' exonuclease activity"/>
    <property type="evidence" value="ECO:0007669"/>
    <property type="project" value="InterPro"/>
</dbReference>
<dbReference type="Pfam" id="PF02272">
    <property type="entry name" value="DHHA1"/>
    <property type="match status" value="1"/>
</dbReference>
<feature type="domain" description="DHHA1" evidence="7">
    <location>
        <begin position="368"/>
        <end position="461"/>
    </location>
</feature>
<organism evidence="9">
    <name type="scientific">uncultured Alphaproteobacteria bacterium</name>
    <dbReference type="NCBI Taxonomy" id="91750"/>
    <lineage>
        <taxon>Bacteria</taxon>
        <taxon>Pseudomonadati</taxon>
        <taxon>Pseudomonadota</taxon>
        <taxon>Alphaproteobacteria</taxon>
        <taxon>environmental samples</taxon>
    </lineage>
</organism>
<evidence type="ECO:0000259" key="6">
    <source>
        <dbReference type="Pfam" id="PF01368"/>
    </source>
</evidence>
<keyword evidence="5 9" id="KW-0269">Exonuclease</keyword>
<reference evidence="9" key="1">
    <citation type="journal article" date="2020" name="J. ISSAAS">
        <title>Lactobacilli and other gastrointestinal microbiota of Peromyscus leucopus, reservoir host for agents of Lyme disease and other zoonoses in North America.</title>
        <authorList>
            <person name="Milovic A."/>
            <person name="Bassam K."/>
            <person name="Shao H."/>
            <person name="Chatzistamou I."/>
            <person name="Tufts D.M."/>
            <person name="Diuk-Wasser M."/>
            <person name="Barbour A.G."/>
        </authorList>
    </citation>
    <scope>NUCLEOTIDE SEQUENCE</scope>
    <source>
        <strain evidence="9">LL90</strain>
    </source>
</reference>
<dbReference type="InterPro" id="IPR038763">
    <property type="entry name" value="DHH_sf"/>
</dbReference>
<dbReference type="NCBIfam" id="TIGR00644">
    <property type="entry name" value="recJ"/>
    <property type="match status" value="1"/>
</dbReference>
<dbReference type="AlphaFoldDB" id="A0A6G8F392"/>
<feature type="domain" description="RecJ OB" evidence="8">
    <location>
        <begin position="475"/>
        <end position="584"/>
    </location>
</feature>
<dbReference type="SUPFAM" id="SSF64182">
    <property type="entry name" value="DHH phosphoesterases"/>
    <property type="match status" value="1"/>
</dbReference>
<evidence type="ECO:0000256" key="1">
    <source>
        <dbReference type="ARBA" id="ARBA00005915"/>
    </source>
</evidence>
<dbReference type="GO" id="GO:0006281">
    <property type="term" value="P:DNA repair"/>
    <property type="evidence" value="ECO:0007669"/>
    <property type="project" value="InterPro"/>
</dbReference>
<dbReference type="Pfam" id="PF01368">
    <property type="entry name" value="DHH"/>
    <property type="match status" value="1"/>
</dbReference>
<evidence type="ECO:0000256" key="3">
    <source>
        <dbReference type="ARBA" id="ARBA00022722"/>
    </source>
</evidence>
<keyword evidence="4" id="KW-0378">Hydrolase</keyword>
<dbReference type="GO" id="GO:0006310">
    <property type="term" value="P:DNA recombination"/>
    <property type="evidence" value="ECO:0007669"/>
    <property type="project" value="InterPro"/>
</dbReference>
<dbReference type="InterPro" id="IPR051673">
    <property type="entry name" value="SSDNA_exonuclease_RecJ"/>
</dbReference>
<evidence type="ECO:0000313" key="9">
    <source>
        <dbReference type="EMBL" id="QIM10759.1"/>
    </source>
</evidence>
<proteinExistence type="inferred from homology"/>
<comment type="similarity">
    <text evidence="1">Belongs to the RecJ family.</text>
</comment>
<evidence type="ECO:0000259" key="7">
    <source>
        <dbReference type="Pfam" id="PF02272"/>
    </source>
</evidence>
<sequence length="588" mass="64025">MEIDFSATKSLNGNIWRFLSPDDRMVELAAQKYNLPFLIAKILVGRHVEIDDIPDFIIPKLQNLMPDPYVLKDMEKAAQRIAEAVVAKQKIAVIGDYDVDGATSSSVLRLFLEKVGLDPMVHIPERDEGYGPSVKAVDEFVARGAELLITVDCGTTAFDVFDHAAAVGLPVIVLDHHEAEVRLPNVFALVNPKRLDESDNYPYLKYLAAVGVVFLTVVAVNRCLRKQGFYVGGNEPDLKQWLDLVALGTVCDVVPLLGLNRAFVRTGLAVMAQRQNIGLKALIDKSAINEAPTSYHLGYVLGPRINAGGRVGDSSLGNRLLCSKDAFQAAALAEELDGFNVQRKEIEAYVLLQAMETLEGTPQSYPMAFVYGHDWHQGVIGIVAGKLKERYNLPAFVMSVEADEVKGSARSIPGLDLGALIMAAKEKGILTKGGGHLMAAGFSLTEDRIEDFRVFAGEYIQRSLKDETLTPVLDVDGCIDVSAATPDFITRLESLEPYGAGNPEPKLMLSDALITRTDIVGSGHVRCFLGSLNGGSLKSMAFRCADGEMGKALLNGTGKTFNLVGVLRRDNWQGRNQAQFIIEDAMRA</sequence>